<protein>
    <submittedName>
        <fullName evidence="1">Uncharacterized protein</fullName>
    </submittedName>
</protein>
<keyword evidence="2" id="KW-1185">Reference proteome</keyword>
<accession>A0ACB8Y129</accession>
<sequence>MVVWWSQKGESTLVGEVVVADGKGFATAANVSSGDGDDGYWCSPAMDAPVVEWDEFEDEEWVDERRLMGSVKSDDGAGGSLEEEEEE</sequence>
<organism evidence="1 2">
    <name type="scientific">Arctium lappa</name>
    <name type="common">Greater burdock</name>
    <name type="synonym">Lappa major</name>
    <dbReference type="NCBI Taxonomy" id="4217"/>
    <lineage>
        <taxon>Eukaryota</taxon>
        <taxon>Viridiplantae</taxon>
        <taxon>Streptophyta</taxon>
        <taxon>Embryophyta</taxon>
        <taxon>Tracheophyta</taxon>
        <taxon>Spermatophyta</taxon>
        <taxon>Magnoliopsida</taxon>
        <taxon>eudicotyledons</taxon>
        <taxon>Gunneridae</taxon>
        <taxon>Pentapetalae</taxon>
        <taxon>asterids</taxon>
        <taxon>campanulids</taxon>
        <taxon>Asterales</taxon>
        <taxon>Asteraceae</taxon>
        <taxon>Carduoideae</taxon>
        <taxon>Cardueae</taxon>
        <taxon>Arctiinae</taxon>
        <taxon>Arctium</taxon>
    </lineage>
</organism>
<gene>
    <name evidence="1" type="ORF">L6452_36741</name>
</gene>
<comment type="caution">
    <text evidence="1">The sequence shown here is derived from an EMBL/GenBank/DDBJ whole genome shotgun (WGS) entry which is preliminary data.</text>
</comment>
<dbReference type="EMBL" id="CM042060">
    <property type="protein sequence ID" value="KAI3677477.1"/>
    <property type="molecule type" value="Genomic_DNA"/>
</dbReference>
<reference evidence="1 2" key="2">
    <citation type="journal article" date="2022" name="Mol. Ecol. Resour.">
        <title>The genomes of chicory, endive, great burdock and yacon provide insights into Asteraceae paleo-polyploidization history and plant inulin production.</title>
        <authorList>
            <person name="Fan W."/>
            <person name="Wang S."/>
            <person name="Wang H."/>
            <person name="Wang A."/>
            <person name="Jiang F."/>
            <person name="Liu H."/>
            <person name="Zhao H."/>
            <person name="Xu D."/>
            <person name="Zhang Y."/>
        </authorList>
    </citation>
    <scope>NUCLEOTIDE SEQUENCE [LARGE SCALE GENOMIC DNA]</scope>
    <source>
        <strain evidence="2">cv. Niubang</strain>
    </source>
</reference>
<reference evidence="2" key="1">
    <citation type="journal article" date="2022" name="Mol. Ecol. Resour.">
        <title>The genomes of chicory, endive, great burdock and yacon provide insights into Asteraceae palaeo-polyploidization history and plant inulin production.</title>
        <authorList>
            <person name="Fan W."/>
            <person name="Wang S."/>
            <person name="Wang H."/>
            <person name="Wang A."/>
            <person name="Jiang F."/>
            <person name="Liu H."/>
            <person name="Zhao H."/>
            <person name="Xu D."/>
            <person name="Zhang Y."/>
        </authorList>
    </citation>
    <scope>NUCLEOTIDE SEQUENCE [LARGE SCALE GENOMIC DNA]</scope>
    <source>
        <strain evidence="2">cv. Niubang</strain>
    </source>
</reference>
<evidence type="ECO:0000313" key="1">
    <source>
        <dbReference type="EMBL" id="KAI3677477.1"/>
    </source>
</evidence>
<proteinExistence type="predicted"/>
<name>A0ACB8Y129_ARCLA</name>
<evidence type="ECO:0000313" key="2">
    <source>
        <dbReference type="Proteomes" id="UP001055879"/>
    </source>
</evidence>
<dbReference type="Proteomes" id="UP001055879">
    <property type="component" value="Linkage Group LG14"/>
</dbReference>